<dbReference type="PANTHER" id="PTHR32205:SF4">
    <property type="entry name" value="ARCHAEMETZINCIN-1"/>
    <property type="match status" value="1"/>
</dbReference>
<comment type="function">
    <text evidence="8">Probable zinc metalloprotease.</text>
</comment>
<keyword evidence="11" id="KW-1185">Reference proteome</keyword>
<proteinExistence type="inferred from homology"/>
<feature type="compositionally biased region" description="Low complexity" evidence="9">
    <location>
        <begin position="342"/>
        <end position="356"/>
    </location>
</feature>
<reference evidence="10 11" key="1">
    <citation type="journal article" date="2020" name="Nature">
        <title>Six reference-quality genomes reveal evolution of bat adaptations.</title>
        <authorList>
            <person name="Jebb D."/>
            <person name="Huang Z."/>
            <person name="Pippel M."/>
            <person name="Hughes G.M."/>
            <person name="Lavrichenko K."/>
            <person name="Devanna P."/>
            <person name="Winkler S."/>
            <person name="Jermiin L.S."/>
            <person name="Skirmuntt E.C."/>
            <person name="Katzourakis A."/>
            <person name="Burkitt-Gray L."/>
            <person name="Ray D.A."/>
            <person name="Sullivan K.A.M."/>
            <person name="Roscito J.G."/>
            <person name="Kirilenko B.M."/>
            <person name="Davalos L.M."/>
            <person name="Corthals A.P."/>
            <person name="Power M.L."/>
            <person name="Jones G."/>
            <person name="Ransome R.D."/>
            <person name="Dechmann D.K.N."/>
            <person name="Locatelli A.G."/>
            <person name="Puechmaille S.J."/>
            <person name="Fedrigo O."/>
            <person name="Jarvis E.D."/>
            <person name="Hiller M."/>
            <person name="Vernes S.C."/>
            <person name="Myers E.W."/>
            <person name="Teeling E.C."/>
        </authorList>
    </citation>
    <scope>NUCLEOTIDE SEQUENCE [LARGE SCALE GENOMIC DNA]</scope>
    <source>
        <strain evidence="10">MRouAeg1</strain>
        <tissue evidence="10">Muscle</tissue>
    </source>
</reference>
<evidence type="ECO:0000256" key="5">
    <source>
        <dbReference type="ARBA" id="ARBA00022801"/>
    </source>
</evidence>
<protein>
    <submittedName>
        <fullName evidence="10">Archaelysin family metallopeptidase 1</fullName>
    </submittedName>
</protein>
<name>A0A7J8FDP3_ROUAE</name>
<dbReference type="InterPro" id="IPR024079">
    <property type="entry name" value="MetalloPept_cat_dom_sf"/>
</dbReference>
<evidence type="ECO:0000256" key="7">
    <source>
        <dbReference type="ARBA" id="ARBA00023049"/>
    </source>
</evidence>
<dbReference type="OrthoDB" id="2365600at2759"/>
<evidence type="ECO:0000256" key="3">
    <source>
        <dbReference type="ARBA" id="ARBA00022670"/>
    </source>
</evidence>
<dbReference type="PANTHER" id="PTHR32205">
    <property type="entry name" value="ARCHAEMETZINCIN-2-RELATED"/>
    <property type="match status" value="1"/>
</dbReference>
<feature type="region of interest" description="Disordered" evidence="9">
    <location>
        <begin position="327"/>
        <end position="383"/>
    </location>
</feature>
<dbReference type="GO" id="GO:0046872">
    <property type="term" value="F:metal ion binding"/>
    <property type="evidence" value="ECO:0007669"/>
    <property type="project" value="UniProtKB-KW"/>
</dbReference>
<keyword evidence="4" id="KW-0479">Metal-binding</keyword>
<dbReference type="Gene3D" id="3.40.390.10">
    <property type="entry name" value="Collagenase (Catalytic Domain)"/>
    <property type="match status" value="1"/>
</dbReference>
<evidence type="ECO:0000313" key="10">
    <source>
        <dbReference type="EMBL" id="KAF6445848.1"/>
    </source>
</evidence>
<keyword evidence="6" id="KW-0862">Zinc</keyword>
<evidence type="ECO:0000256" key="4">
    <source>
        <dbReference type="ARBA" id="ARBA00022723"/>
    </source>
</evidence>
<comment type="similarity">
    <text evidence="2">Belongs to the peptidase M54 family.</text>
</comment>
<evidence type="ECO:0000256" key="2">
    <source>
        <dbReference type="ARBA" id="ARBA00006954"/>
    </source>
</evidence>
<organism evidence="10 11">
    <name type="scientific">Rousettus aegyptiacus</name>
    <name type="common">Egyptian fruit bat</name>
    <name type="synonym">Pteropus aegyptiacus</name>
    <dbReference type="NCBI Taxonomy" id="9407"/>
    <lineage>
        <taxon>Eukaryota</taxon>
        <taxon>Metazoa</taxon>
        <taxon>Chordata</taxon>
        <taxon>Craniata</taxon>
        <taxon>Vertebrata</taxon>
        <taxon>Euteleostomi</taxon>
        <taxon>Mammalia</taxon>
        <taxon>Eutheria</taxon>
        <taxon>Laurasiatheria</taxon>
        <taxon>Chiroptera</taxon>
        <taxon>Yinpterochiroptera</taxon>
        <taxon>Pteropodoidea</taxon>
        <taxon>Pteropodidae</taxon>
        <taxon>Rousettinae</taxon>
        <taxon>Rousettus</taxon>
    </lineage>
</organism>
<accession>A0A7J8FDP3</accession>
<comment type="cofactor">
    <cofactor evidence="1">
        <name>Zn(2+)</name>
        <dbReference type="ChEBI" id="CHEBI:29105"/>
    </cofactor>
</comment>
<dbReference type="GO" id="GO:0008237">
    <property type="term" value="F:metallopeptidase activity"/>
    <property type="evidence" value="ECO:0007669"/>
    <property type="project" value="UniProtKB-KW"/>
</dbReference>
<evidence type="ECO:0000256" key="9">
    <source>
        <dbReference type="SAM" id="MobiDB-lite"/>
    </source>
</evidence>
<keyword evidence="5" id="KW-0378">Hydrolase</keyword>
<dbReference type="CDD" id="cd11375">
    <property type="entry name" value="Peptidase_M54"/>
    <property type="match status" value="1"/>
</dbReference>
<evidence type="ECO:0000256" key="1">
    <source>
        <dbReference type="ARBA" id="ARBA00001947"/>
    </source>
</evidence>
<keyword evidence="3" id="KW-0645">Protease</keyword>
<evidence type="ECO:0000256" key="8">
    <source>
        <dbReference type="ARBA" id="ARBA00024316"/>
    </source>
</evidence>
<dbReference type="EMBL" id="JACASE010000007">
    <property type="protein sequence ID" value="KAF6445848.1"/>
    <property type="molecule type" value="Genomic_DNA"/>
</dbReference>
<evidence type="ECO:0000313" key="11">
    <source>
        <dbReference type="Proteomes" id="UP000593571"/>
    </source>
</evidence>
<dbReference type="Proteomes" id="UP000593571">
    <property type="component" value="Unassembled WGS sequence"/>
</dbReference>
<dbReference type="GO" id="GO:0006508">
    <property type="term" value="P:proteolysis"/>
    <property type="evidence" value="ECO:0007669"/>
    <property type="project" value="UniProtKB-KW"/>
</dbReference>
<dbReference type="InterPro" id="IPR012962">
    <property type="entry name" value="Pept_M54_archaemetzincn"/>
</dbReference>
<gene>
    <name evidence="10" type="ORF">HJG63_000642</name>
</gene>
<dbReference type="InterPro" id="IPR052009">
    <property type="entry name" value="Archaemetzincin"/>
</dbReference>
<sequence>MLQCRPAQEFSFGPRALKDALVSMDPALQRLYTSAFSPAERLFLAEAYSPQRSLFCTLLIHTAFDWLLSRPEAPEDFETFHAAQLARRPALGRKHIYLQPIGLSEDPVDGELLGALRSYAEAFFLGLQVRCLPSVPAASIPCLSRPTQDRAGPQLHTGGILSFLRDSKPGDALCVLGLTRCDLYPCEAWGFTFGAVLPGQEVGVCSFARFSGELLQGAPRALDLAPAQTAADDPAATLWDGGQSLCFSALGTVQCCKVACHELCRLLGLGSCRWLRCVMQGALSLDEALRRPPDLCPVCLRKLQHVLGFKLLDRYKRLHAWTQAVAGTLPGRGPPPASGNTPPSSADSGSPCDSPSGPLPPDAWTHALAAEPAPGRGPGASVAPEAITEHGRWLARCIQALEREVTEEELARVDGAVDAQARWEMFAGRLAVPGPGRARGRAGGGLHRALGDKLSFLRKRLSVRRLSRAGSSCPLKAEDS</sequence>
<evidence type="ECO:0000256" key="6">
    <source>
        <dbReference type="ARBA" id="ARBA00022833"/>
    </source>
</evidence>
<comment type="caution">
    <text evidence="10">The sequence shown here is derived from an EMBL/GenBank/DDBJ whole genome shotgun (WGS) entry which is preliminary data.</text>
</comment>
<keyword evidence="7" id="KW-0482">Metalloprotease</keyword>
<dbReference type="AlphaFoldDB" id="A0A7J8FDP3"/>